<dbReference type="OrthoDB" id="9803963at2"/>
<dbReference type="PANTHER" id="PTHR32315">
    <property type="entry name" value="ADENINE PHOSPHORIBOSYLTRANSFERASE"/>
    <property type="match status" value="1"/>
</dbReference>
<feature type="domain" description="Phosphoribosyltransferase" evidence="12">
    <location>
        <begin position="59"/>
        <end position="157"/>
    </location>
</feature>
<evidence type="ECO:0000256" key="6">
    <source>
        <dbReference type="ARBA" id="ARBA00011893"/>
    </source>
</evidence>
<reference evidence="13 14" key="1">
    <citation type="submission" date="2016-06" db="EMBL/GenBank/DDBJ databases">
        <authorList>
            <person name="Kjaerup R.B."/>
            <person name="Dalgaard T.S."/>
            <person name="Juul-Madsen H.R."/>
        </authorList>
    </citation>
    <scope>NUCLEOTIDE SEQUENCE [LARGE SCALE GENOMIC DNA]</scope>
    <source>
        <strain evidence="13 14">1081914.2</strain>
    </source>
</reference>
<comment type="subunit">
    <text evidence="11">Homodimer.</text>
</comment>
<protein>
    <recommendedName>
        <fullName evidence="6 11">Adenine phosphoribosyltransferase</fullName>
        <shortName evidence="11">APRT</shortName>
        <ecNumber evidence="6 11">2.4.2.7</ecNumber>
    </recommendedName>
</protein>
<evidence type="ECO:0000256" key="10">
    <source>
        <dbReference type="ARBA" id="ARBA00022726"/>
    </source>
</evidence>
<dbReference type="PANTHER" id="PTHR32315:SF3">
    <property type="entry name" value="ADENINE PHOSPHORIBOSYLTRANSFERASE"/>
    <property type="match status" value="1"/>
</dbReference>
<dbReference type="GO" id="GO:0003999">
    <property type="term" value="F:adenine phosphoribosyltransferase activity"/>
    <property type="evidence" value="ECO:0007669"/>
    <property type="project" value="UniProtKB-UniRule"/>
</dbReference>
<keyword evidence="9 11" id="KW-0808">Transferase</keyword>
<evidence type="ECO:0000256" key="5">
    <source>
        <dbReference type="ARBA" id="ARBA00008391"/>
    </source>
</evidence>
<evidence type="ECO:0000256" key="3">
    <source>
        <dbReference type="ARBA" id="ARBA00004496"/>
    </source>
</evidence>
<dbReference type="SUPFAM" id="SSF53271">
    <property type="entry name" value="PRTase-like"/>
    <property type="match status" value="1"/>
</dbReference>
<dbReference type="Pfam" id="PF00156">
    <property type="entry name" value="Pribosyltran"/>
    <property type="match status" value="1"/>
</dbReference>
<dbReference type="GO" id="GO:0006166">
    <property type="term" value="P:purine ribonucleoside salvage"/>
    <property type="evidence" value="ECO:0007669"/>
    <property type="project" value="UniProtKB-KW"/>
</dbReference>
<dbReference type="FunFam" id="3.40.50.2020:FF:000021">
    <property type="entry name" value="Adenine phosphoribosyltransferase"/>
    <property type="match status" value="1"/>
</dbReference>
<dbReference type="InterPro" id="IPR000836">
    <property type="entry name" value="PRTase_dom"/>
</dbReference>
<dbReference type="NCBIfam" id="NF002636">
    <property type="entry name" value="PRK02304.1-5"/>
    <property type="match status" value="1"/>
</dbReference>
<evidence type="ECO:0000313" key="13">
    <source>
        <dbReference type="EMBL" id="OBI74066.1"/>
    </source>
</evidence>
<dbReference type="EC" id="2.4.2.7" evidence="6 11"/>
<evidence type="ECO:0000256" key="11">
    <source>
        <dbReference type="HAMAP-Rule" id="MF_00004"/>
    </source>
</evidence>
<dbReference type="eggNOG" id="COG0503">
    <property type="taxonomic scope" value="Bacteria"/>
</dbReference>
<dbReference type="HAMAP" id="MF_00004">
    <property type="entry name" value="Aden_phosphoribosyltr"/>
    <property type="match status" value="1"/>
</dbReference>
<dbReference type="GO" id="GO:0016208">
    <property type="term" value="F:AMP binding"/>
    <property type="evidence" value="ECO:0007669"/>
    <property type="project" value="TreeGrafter"/>
</dbReference>
<evidence type="ECO:0000256" key="8">
    <source>
        <dbReference type="ARBA" id="ARBA00022676"/>
    </source>
</evidence>
<keyword evidence="7 11" id="KW-0963">Cytoplasm</keyword>
<comment type="caution">
    <text evidence="13">The sequence shown here is derived from an EMBL/GenBank/DDBJ whole genome shotgun (WGS) entry which is preliminary data.</text>
</comment>
<dbReference type="InterPro" id="IPR029057">
    <property type="entry name" value="PRTase-like"/>
</dbReference>
<dbReference type="GO" id="GO:0005737">
    <property type="term" value="C:cytoplasm"/>
    <property type="evidence" value="ECO:0007669"/>
    <property type="project" value="UniProtKB-SubCell"/>
</dbReference>
<evidence type="ECO:0000259" key="12">
    <source>
        <dbReference type="Pfam" id="PF00156"/>
    </source>
</evidence>
<dbReference type="GO" id="GO:0006168">
    <property type="term" value="P:adenine salvage"/>
    <property type="evidence" value="ECO:0007669"/>
    <property type="project" value="InterPro"/>
</dbReference>
<proteinExistence type="inferred from homology"/>
<keyword evidence="10 11" id="KW-0660">Purine salvage</keyword>
<evidence type="ECO:0000256" key="7">
    <source>
        <dbReference type="ARBA" id="ARBA00022490"/>
    </source>
</evidence>
<organism evidence="13 14">
    <name type="scientific">Mycobacterium asiaticum</name>
    <dbReference type="NCBI Taxonomy" id="1790"/>
    <lineage>
        <taxon>Bacteria</taxon>
        <taxon>Bacillati</taxon>
        <taxon>Actinomycetota</taxon>
        <taxon>Actinomycetes</taxon>
        <taxon>Mycobacteriales</taxon>
        <taxon>Mycobacteriaceae</taxon>
        <taxon>Mycobacterium</taxon>
    </lineage>
</organism>
<evidence type="ECO:0000313" key="14">
    <source>
        <dbReference type="Proteomes" id="UP000093795"/>
    </source>
</evidence>
<evidence type="ECO:0000256" key="9">
    <source>
        <dbReference type="ARBA" id="ARBA00022679"/>
    </source>
</evidence>
<comment type="similarity">
    <text evidence="5 11">Belongs to the purine/pyrimidine phosphoribosyltransferase family.</text>
</comment>
<sequence length="179" mass="18198">MGPGAVTDLSATLAALTREVVDFPKPGVVFRDLIPVFADRDAMTAITDALTEVADGAELVAGIDARGLLLAAAVAVRLGTGVLAIRKGGKLPPPVLSENYQREYGAATLEIPADGIALAGRRVVIIDDVLATGGSVGAAQRLLEHSGATVTSAAVVVELAELGGREALTPLSVHSLSRV</sequence>
<comment type="catalytic activity">
    <reaction evidence="1 11">
        <text>AMP + diphosphate = 5-phospho-alpha-D-ribose 1-diphosphate + adenine</text>
        <dbReference type="Rhea" id="RHEA:16609"/>
        <dbReference type="ChEBI" id="CHEBI:16708"/>
        <dbReference type="ChEBI" id="CHEBI:33019"/>
        <dbReference type="ChEBI" id="CHEBI:58017"/>
        <dbReference type="ChEBI" id="CHEBI:456215"/>
        <dbReference type="EC" id="2.4.2.7"/>
    </reaction>
</comment>
<dbReference type="EMBL" id="LZKQ01000313">
    <property type="protein sequence ID" value="OBI74066.1"/>
    <property type="molecule type" value="Genomic_DNA"/>
</dbReference>
<dbReference type="AlphaFoldDB" id="A0A1A3BKX7"/>
<dbReference type="STRING" id="1790.A5645_23725"/>
<dbReference type="CDD" id="cd06223">
    <property type="entry name" value="PRTases_typeI"/>
    <property type="match status" value="1"/>
</dbReference>
<dbReference type="RefSeq" id="WP_065123464.1">
    <property type="nucleotide sequence ID" value="NZ_LZKQ01000313.1"/>
</dbReference>
<evidence type="ECO:0000256" key="1">
    <source>
        <dbReference type="ARBA" id="ARBA00000868"/>
    </source>
</evidence>
<accession>A0A1A3BKX7</accession>
<dbReference type="InterPro" id="IPR050054">
    <property type="entry name" value="UPRTase/APRTase"/>
</dbReference>
<dbReference type="UniPathway" id="UPA00588">
    <property type="reaction ID" value="UER00646"/>
</dbReference>
<gene>
    <name evidence="11" type="primary">apt</name>
    <name evidence="13" type="ORF">A9X01_06130</name>
</gene>
<name>A0A1A3BKX7_MYCAS</name>
<dbReference type="GO" id="GO:0002055">
    <property type="term" value="F:adenine binding"/>
    <property type="evidence" value="ECO:0007669"/>
    <property type="project" value="TreeGrafter"/>
</dbReference>
<dbReference type="InterPro" id="IPR005764">
    <property type="entry name" value="Ade_phspho_trans"/>
</dbReference>
<keyword evidence="8 11" id="KW-0328">Glycosyltransferase</keyword>
<comment type="subcellular location">
    <subcellularLocation>
        <location evidence="3 11">Cytoplasm</location>
    </subcellularLocation>
</comment>
<evidence type="ECO:0000256" key="2">
    <source>
        <dbReference type="ARBA" id="ARBA00003968"/>
    </source>
</evidence>
<comment type="pathway">
    <text evidence="4 11">Purine metabolism; AMP biosynthesis via salvage pathway; AMP from adenine: step 1/1.</text>
</comment>
<dbReference type="GO" id="GO:0044209">
    <property type="term" value="P:AMP salvage"/>
    <property type="evidence" value="ECO:0007669"/>
    <property type="project" value="UniProtKB-UniRule"/>
</dbReference>
<evidence type="ECO:0000256" key="4">
    <source>
        <dbReference type="ARBA" id="ARBA00004659"/>
    </source>
</evidence>
<dbReference type="Gene3D" id="3.40.50.2020">
    <property type="match status" value="1"/>
</dbReference>
<comment type="function">
    <text evidence="2 11">Catalyzes a salvage reaction resulting in the formation of AMP, that is energically less costly than de novo synthesis.</text>
</comment>
<dbReference type="Proteomes" id="UP000093795">
    <property type="component" value="Unassembled WGS sequence"/>
</dbReference>